<evidence type="ECO:0000313" key="2">
    <source>
        <dbReference type="EMBL" id="MTR81895.1"/>
    </source>
</evidence>
<dbReference type="PANTHER" id="PTHR24347">
    <property type="entry name" value="SERINE/THREONINE-PROTEIN KINASE"/>
    <property type="match status" value="1"/>
</dbReference>
<keyword evidence="2" id="KW-0808">Transferase</keyword>
<gene>
    <name evidence="2" type="ORF">GMD30_09340</name>
</gene>
<proteinExistence type="predicted"/>
<dbReference type="Pfam" id="PF00069">
    <property type="entry name" value="Pkinase"/>
    <property type="match status" value="1"/>
</dbReference>
<feature type="domain" description="Protein kinase" evidence="1">
    <location>
        <begin position="22"/>
        <end position="281"/>
    </location>
</feature>
<dbReference type="GO" id="GO:0004672">
    <property type="term" value="F:protein kinase activity"/>
    <property type="evidence" value="ECO:0007669"/>
    <property type="project" value="InterPro"/>
</dbReference>
<comment type="caution">
    <text evidence="2">The sequence shown here is derived from an EMBL/GenBank/DDBJ whole genome shotgun (WGS) entry which is preliminary data.</text>
</comment>
<dbReference type="GO" id="GO:0005524">
    <property type="term" value="F:ATP binding"/>
    <property type="evidence" value="ECO:0007669"/>
    <property type="project" value="InterPro"/>
</dbReference>
<name>A0A844KN09_9FIRM</name>
<dbReference type="InterPro" id="IPR011009">
    <property type="entry name" value="Kinase-like_dom_sf"/>
</dbReference>
<organism evidence="2 3">
    <name type="scientific">Roseburia faecis</name>
    <dbReference type="NCBI Taxonomy" id="301302"/>
    <lineage>
        <taxon>Bacteria</taxon>
        <taxon>Bacillati</taxon>
        <taxon>Bacillota</taxon>
        <taxon>Clostridia</taxon>
        <taxon>Lachnospirales</taxon>
        <taxon>Lachnospiraceae</taxon>
        <taxon>Roseburia</taxon>
    </lineage>
</organism>
<sequence>MRCVSDPKERMNNKNLILSDRYELIRPLGQGECGSVFLVRQQSLEQYRAMKRFPKNTSAQPLFAISEAQILKSVQHPGIPTIYDFEEDESFYYLVEEYIQGDSLEEFLLHQQSISQNQFLYFCEQLCDIFAYLHTLRPSPILYQDLKPEHIIVCGTQLKLIDFSVASFAAISGKDFNHFGNVDFSAPELISGKPVTLRSDIYSIGKIMEYMMPYLDAATNRSIYPKIQKAISADPDLRYESPQALYSALKEVIETTGRTHLRQTIAVVGNHSGCGATHIAIALVTTLNYLGISAVYQEKNWSNDLRKTVAQLKHVWEKNGCFFYRNFTGFPKYDSGIEIPEPVAQIMVNDYGCDFSFSCLATADHIIYVCGGALWHRDDAKSKDFLLQNFGNRLHVVANLCDHNSAIYFARTFSQPVYSYPFNTDIFRADKEKLDFVHWLQQPEKGRNRLFLRFINHLFRLLQP</sequence>
<dbReference type="EMBL" id="WNAL01000017">
    <property type="protein sequence ID" value="MTR81895.1"/>
    <property type="molecule type" value="Genomic_DNA"/>
</dbReference>
<dbReference type="PROSITE" id="PS50011">
    <property type="entry name" value="PROTEIN_KINASE_DOM"/>
    <property type="match status" value="1"/>
</dbReference>
<dbReference type="SUPFAM" id="SSF56112">
    <property type="entry name" value="Protein kinase-like (PK-like)"/>
    <property type="match status" value="1"/>
</dbReference>
<dbReference type="CDD" id="cd14014">
    <property type="entry name" value="STKc_PknB_like"/>
    <property type="match status" value="1"/>
</dbReference>
<dbReference type="Gene3D" id="1.10.510.10">
    <property type="entry name" value="Transferase(Phosphotransferase) domain 1"/>
    <property type="match status" value="1"/>
</dbReference>
<dbReference type="InterPro" id="IPR000719">
    <property type="entry name" value="Prot_kinase_dom"/>
</dbReference>
<dbReference type="AlphaFoldDB" id="A0A844KN09"/>
<keyword evidence="2" id="KW-0418">Kinase</keyword>
<evidence type="ECO:0000259" key="1">
    <source>
        <dbReference type="PROSITE" id="PS50011"/>
    </source>
</evidence>
<accession>A0A844KN09</accession>
<reference evidence="2 3" key="1">
    <citation type="journal article" date="2019" name="Nat. Med.">
        <title>A library of human gut bacterial isolates paired with longitudinal multiomics data enables mechanistic microbiome research.</title>
        <authorList>
            <person name="Poyet M."/>
            <person name="Groussin M."/>
            <person name="Gibbons S.M."/>
            <person name="Avila-Pacheco J."/>
            <person name="Jiang X."/>
            <person name="Kearney S.M."/>
            <person name="Perrotta A.R."/>
            <person name="Berdy B."/>
            <person name="Zhao S."/>
            <person name="Lieberman T.D."/>
            <person name="Swanson P.K."/>
            <person name="Smith M."/>
            <person name="Roesemann S."/>
            <person name="Alexander J.E."/>
            <person name="Rich S.A."/>
            <person name="Livny J."/>
            <person name="Vlamakis H."/>
            <person name="Clish C."/>
            <person name="Bullock K."/>
            <person name="Deik A."/>
            <person name="Scott J."/>
            <person name="Pierce K.A."/>
            <person name="Xavier R.J."/>
            <person name="Alm E.J."/>
        </authorList>
    </citation>
    <scope>NUCLEOTIDE SEQUENCE [LARGE SCALE GENOMIC DNA]</scope>
    <source>
        <strain evidence="2 3">BIOML-A1</strain>
    </source>
</reference>
<protein>
    <submittedName>
        <fullName evidence="2">Protein kinase</fullName>
    </submittedName>
</protein>
<evidence type="ECO:0000313" key="3">
    <source>
        <dbReference type="Proteomes" id="UP000446657"/>
    </source>
</evidence>
<dbReference type="Proteomes" id="UP000446657">
    <property type="component" value="Unassembled WGS sequence"/>
</dbReference>